<reference evidence="2 3" key="1">
    <citation type="submission" date="2018-06" db="EMBL/GenBank/DDBJ databases">
        <authorList>
            <consortium name="Pathogen Informatics"/>
            <person name="Doyle S."/>
        </authorList>
    </citation>
    <scope>NUCLEOTIDE SEQUENCE [LARGE SCALE GENOMIC DNA]</scope>
    <source>
        <strain evidence="2 3">NCTC11653</strain>
    </source>
</reference>
<evidence type="ECO:0008006" key="4">
    <source>
        <dbReference type="Google" id="ProtNLM"/>
    </source>
</evidence>
<sequence>MKLFFPLILSTLTALAGIIIKIDYREYSAIGNILLILSTICFYYFVYLLVKKIK</sequence>
<keyword evidence="1" id="KW-0472">Membrane</keyword>
<accession>A0AAX2ICR9</accession>
<dbReference type="AlphaFoldDB" id="A0AAX2ICR9"/>
<proteinExistence type="predicted"/>
<dbReference type="EMBL" id="UAVP01000009">
    <property type="protein sequence ID" value="SQA76281.1"/>
    <property type="molecule type" value="Genomic_DNA"/>
</dbReference>
<dbReference type="Proteomes" id="UP000249902">
    <property type="component" value="Unassembled WGS sequence"/>
</dbReference>
<name>A0AAX2ICR9_CAPSP</name>
<evidence type="ECO:0000313" key="3">
    <source>
        <dbReference type="Proteomes" id="UP000249902"/>
    </source>
</evidence>
<gene>
    <name evidence="2" type="ORF">NCTC11653_02205</name>
</gene>
<evidence type="ECO:0000256" key="1">
    <source>
        <dbReference type="SAM" id="Phobius"/>
    </source>
</evidence>
<evidence type="ECO:0000313" key="2">
    <source>
        <dbReference type="EMBL" id="SQA76281.1"/>
    </source>
</evidence>
<protein>
    <recommendedName>
        <fullName evidence="4">ABC transporter permease</fullName>
    </recommendedName>
</protein>
<feature type="transmembrane region" description="Helical" evidence="1">
    <location>
        <begin position="32"/>
        <end position="50"/>
    </location>
</feature>
<keyword evidence="1" id="KW-0812">Transmembrane</keyword>
<organism evidence="2 3">
    <name type="scientific">Capnocytophaga sputigena</name>
    <dbReference type="NCBI Taxonomy" id="1019"/>
    <lineage>
        <taxon>Bacteria</taxon>
        <taxon>Pseudomonadati</taxon>
        <taxon>Bacteroidota</taxon>
        <taxon>Flavobacteriia</taxon>
        <taxon>Flavobacteriales</taxon>
        <taxon>Flavobacteriaceae</taxon>
        <taxon>Capnocytophaga</taxon>
    </lineage>
</organism>
<comment type="caution">
    <text evidence="2">The sequence shown here is derived from an EMBL/GenBank/DDBJ whole genome shotgun (WGS) entry which is preliminary data.</text>
</comment>
<keyword evidence="1" id="KW-1133">Transmembrane helix</keyword>